<keyword evidence="4 6" id="KW-1133">Transmembrane helix</keyword>
<dbReference type="OrthoDB" id="2417308at2759"/>
<dbReference type="PANTHER" id="PTHR45649">
    <property type="entry name" value="AMINO-ACID PERMEASE BAT1"/>
    <property type="match status" value="1"/>
</dbReference>
<feature type="transmembrane region" description="Helical" evidence="6">
    <location>
        <begin position="476"/>
        <end position="497"/>
    </location>
</feature>
<keyword evidence="2" id="KW-0813">Transport</keyword>
<evidence type="ECO:0000313" key="7">
    <source>
        <dbReference type="EMBL" id="KAF1985297.1"/>
    </source>
</evidence>
<feature type="transmembrane region" description="Helical" evidence="6">
    <location>
        <begin position="192"/>
        <end position="215"/>
    </location>
</feature>
<feature type="transmembrane region" description="Helical" evidence="6">
    <location>
        <begin position="444"/>
        <end position="464"/>
    </location>
</feature>
<dbReference type="Pfam" id="PF13520">
    <property type="entry name" value="AA_permease_2"/>
    <property type="match status" value="1"/>
</dbReference>
<dbReference type="Proteomes" id="UP000800041">
    <property type="component" value="Unassembled WGS sequence"/>
</dbReference>
<evidence type="ECO:0000256" key="3">
    <source>
        <dbReference type="ARBA" id="ARBA00022692"/>
    </source>
</evidence>
<comment type="subcellular location">
    <subcellularLocation>
        <location evidence="1">Membrane</location>
        <topology evidence="1">Multi-pass membrane protein</topology>
    </subcellularLocation>
</comment>
<organism evidence="7 8">
    <name type="scientific">Aulographum hederae CBS 113979</name>
    <dbReference type="NCBI Taxonomy" id="1176131"/>
    <lineage>
        <taxon>Eukaryota</taxon>
        <taxon>Fungi</taxon>
        <taxon>Dikarya</taxon>
        <taxon>Ascomycota</taxon>
        <taxon>Pezizomycotina</taxon>
        <taxon>Dothideomycetes</taxon>
        <taxon>Pleosporomycetidae</taxon>
        <taxon>Aulographales</taxon>
        <taxon>Aulographaceae</taxon>
    </lineage>
</organism>
<gene>
    <name evidence="7" type="ORF">K402DRAFT_379661</name>
</gene>
<dbReference type="InterPro" id="IPR002293">
    <property type="entry name" value="AA/rel_permease1"/>
</dbReference>
<evidence type="ECO:0000256" key="5">
    <source>
        <dbReference type="ARBA" id="ARBA00023136"/>
    </source>
</evidence>
<dbReference type="PANTHER" id="PTHR45649:SF14">
    <property type="entry name" value="GABA PERMEASE"/>
    <property type="match status" value="1"/>
</dbReference>
<reference evidence="7" key="1">
    <citation type="journal article" date="2020" name="Stud. Mycol.">
        <title>101 Dothideomycetes genomes: a test case for predicting lifestyles and emergence of pathogens.</title>
        <authorList>
            <person name="Haridas S."/>
            <person name="Albert R."/>
            <person name="Binder M."/>
            <person name="Bloem J."/>
            <person name="Labutti K."/>
            <person name="Salamov A."/>
            <person name="Andreopoulos B."/>
            <person name="Baker S."/>
            <person name="Barry K."/>
            <person name="Bills G."/>
            <person name="Bluhm B."/>
            <person name="Cannon C."/>
            <person name="Castanera R."/>
            <person name="Culley D."/>
            <person name="Daum C."/>
            <person name="Ezra D."/>
            <person name="Gonzalez J."/>
            <person name="Henrissat B."/>
            <person name="Kuo A."/>
            <person name="Liang C."/>
            <person name="Lipzen A."/>
            <person name="Lutzoni F."/>
            <person name="Magnuson J."/>
            <person name="Mondo S."/>
            <person name="Nolan M."/>
            <person name="Ohm R."/>
            <person name="Pangilinan J."/>
            <person name="Park H.-J."/>
            <person name="Ramirez L."/>
            <person name="Alfaro M."/>
            <person name="Sun H."/>
            <person name="Tritt A."/>
            <person name="Yoshinaga Y."/>
            <person name="Zwiers L.-H."/>
            <person name="Turgeon B."/>
            <person name="Goodwin S."/>
            <person name="Spatafora J."/>
            <person name="Crous P."/>
            <person name="Grigoriev I."/>
        </authorList>
    </citation>
    <scope>NUCLEOTIDE SEQUENCE</scope>
    <source>
        <strain evidence="7">CBS 113979</strain>
    </source>
</reference>
<feature type="transmembrane region" description="Helical" evidence="6">
    <location>
        <begin position="274"/>
        <end position="297"/>
    </location>
</feature>
<evidence type="ECO:0000256" key="4">
    <source>
        <dbReference type="ARBA" id="ARBA00022989"/>
    </source>
</evidence>
<dbReference type="Gene3D" id="1.20.1740.10">
    <property type="entry name" value="Amino acid/polyamine transporter I"/>
    <property type="match status" value="1"/>
</dbReference>
<dbReference type="PIRSF" id="PIRSF006060">
    <property type="entry name" value="AA_transporter"/>
    <property type="match status" value="1"/>
</dbReference>
<feature type="transmembrane region" description="Helical" evidence="6">
    <location>
        <begin position="122"/>
        <end position="146"/>
    </location>
</feature>
<dbReference type="EMBL" id="ML977163">
    <property type="protein sequence ID" value="KAF1985297.1"/>
    <property type="molecule type" value="Genomic_DNA"/>
</dbReference>
<dbReference type="AlphaFoldDB" id="A0A6G1GWY0"/>
<evidence type="ECO:0000256" key="6">
    <source>
        <dbReference type="SAM" id="Phobius"/>
    </source>
</evidence>
<feature type="transmembrane region" description="Helical" evidence="6">
    <location>
        <begin position="379"/>
        <end position="397"/>
    </location>
</feature>
<dbReference type="GO" id="GO:0016020">
    <property type="term" value="C:membrane"/>
    <property type="evidence" value="ECO:0007669"/>
    <property type="project" value="UniProtKB-SubCell"/>
</dbReference>
<evidence type="ECO:0000313" key="8">
    <source>
        <dbReference type="Proteomes" id="UP000800041"/>
    </source>
</evidence>
<feature type="transmembrane region" description="Helical" evidence="6">
    <location>
        <begin position="76"/>
        <end position="101"/>
    </location>
</feature>
<keyword evidence="5 6" id="KW-0472">Membrane</keyword>
<feature type="transmembrane region" description="Helical" evidence="6">
    <location>
        <begin position="41"/>
        <end position="64"/>
    </location>
</feature>
<proteinExistence type="predicted"/>
<keyword evidence="8" id="KW-1185">Reference proteome</keyword>
<keyword evidence="3 6" id="KW-0812">Transmembrane</keyword>
<feature type="transmembrane region" description="Helical" evidence="6">
    <location>
        <begin position="166"/>
        <end position="185"/>
    </location>
</feature>
<feature type="transmembrane region" description="Helical" evidence="6">
    <location>
        <begin position="317"/>
        <end position="341"/>
    </location>
</feature>
<evidence type="ECO:0000256" key="1">
    <source>
        <dbReference type="ARBA" id="ARBA00004141"/>
    </source>
</evidence>
<sequence>MKVEEIQVVADVASSDDTTTINSDDALLMSMGKAPELKRVYNFWTLCAYQIMISCSWSCLVVLYSTIFDIGGPLSLVYGTLIVAVGQNLLMCSLAEYCTIWPTAGGQQYYTQAVATPKYRPFLSYLVGWAVLVGEISTGSSCALNSANIIQSFVEVTHPDYVWNSWLTWLIYCIFLIGPIVVNLAPRYLPFLNIFGAFWTIAGGIAWAVSFGVMAPKHSTDFVFKTFLNNTGYTSSGWVFIMSFYSPMYGLYGTDGMMHLVEEMRDASREAPRVIVWSMVFCSITSWLTAILMMYCAGDYETYLEASQPYMNWFMDILGSTYGGGVFCALVMIGLNFFIIVGTNLSGSRLAWSMARDSAFPFSPYFATVNKRFGIPLRAMLAIVVVDLIIGLIVLGSDLAFQSIISGGGVTLQIGYMTPVLIVLIRGRKILPPRKHFDLGRWGYAVNVASVCWSSLVIMMYLFPMYVPVTVENISYMNWSCIIVGATIVFPGIYWVWSARFKYLKGGNSVLTDNVVFVDGVAMPAGDFVKD</sequence>
<dbReference type="GO" id="GO:0022857">
    <property type="term" value="F:transmembrane transporter activity"/>
    <property type="evidence" value="ECO:0007669"/>
    <property type="project" value="InterPro"/>
</dbReference>
<evidence type="ECO:0000256" key="2">
    <source>
        <dbReference type="ARBA" id="ARBA00022448"/>
    </source>
</evidence>
<feature type="transmembrane region" description="Helical" evidence="6">
    <location>
        <begin position="235"/>
        <end position="253"/>
    </location>
</feature>
<name>A0A6G1GWY0_9PEZI</name>
<accession>A0A6G1GWY0</accession>
<feature type="transmembrane region" description="Helical" evidence="6">
    <location>
        <begin position="403"/>
        <end position="424"/>
    </location>
</feature>
<protein>
    <submittedName>
        <fullName evidence="7">Amino acid transporter</fullName>
    </submittedName>
</protein>